<name>A0A9P8T8W4_9ASCO</name>
<feature type="compositionally biased region" description="Basic and acidic residues" evidence="1">
    <location>
        <begin position="123"/>
        <end position="146"/>
    </location>
</feature>
<proteinExistence type="predicted"/>
<protein>
    <submittedName>
        <fullName evidence="2">Uncharacterized protein</fullName>
    </submittedName>
</protein>
<sequence>MGFFLGNLSLEDLEVGVATPCVDVDVLGSDEKNVFLPSPDSVEKVEHNHHRHRQHEEVQNHASHGSPDTDRACKGELVRAPAPHGKRFSEPHVAQTDRPPREDGRETGQSHQPGEDVGLLRRRSQETEQAKKERANDADERSSLSVDVAKDLWCKALLCKRGKRSTAGVDP</sequence>
<evidence type="ECO:0000313" key="2">
    <source>
        <dbReference type="EMBL" id="KAH3670231.1"/>
    </source>
</evidence>
<feature type="region of interest" description="Disordered" evidence="1">
    <location>
        <begin position="42"/>
        <end position="146"/>
    </location>
</feature>
<evidence type="ECO:0000313" key="3">
    <source>
        <dbReference type="Proteomes" id="UP000788993"/>
    </source>
</evidence>
<feature type="compositionally biased region" description="Basic and acidic residues" evidence="1">
    <location>
        <begin position="67"/>
        <end position="77"/>
    </location>
</feature>
<dbReference type="Proteomes" id="UP000788993">
    <property type="component" value="Unassembled WGS sequence"/>
</dbReference>
<comment type="caution">
    <text evidence="2">The sequence shown here is derived from an EMBL/GenBank/DDBJ whole genome shotgun (WGS) entry which is preliminary data.</text>
</comment>
<organism evidence="2 3">
    <name type="scientific">Ogataea polymorpha</name>
    <dbReference type="NCBI Taxonomy" id="460523"/>
    <lineage>
        <taxon>Eukaryota</taxon>
        <taxon>Fungi</taxon>
        <taxon>Dikarya</taxon>
        <taxon>Ascomycota</taxon>
        <taxon>Saccharomycotina</taxon>
        <taxon>Pichiomycetes</taxon>
        <taxon>Pichiales</taxon>
        <taxon>Pichiaceae</taxon>
        <taxon>Ogataea</taxon>
    </lineage>
</organism>
<dbReference type="AlphaFoldDB" id="A0A9P8T8W4"/>
<accession>A0A9P8T8W4</accession>
<dbReference type="EMBL" id="JAEUBD010000983">
    <property type="protein sequence ID" value="KAH3670231.1"/>
    <property type="molecule type" value="Genomic_DNA"/>
</dbReference>
<reference evidence="2" key="1">
    <citation type="journal article" date="2021" name="Open Biol.">
        <title>Shared evolutionary footprints suggest mitochondrial oxidative damage underlies multiple complex I losses in fungi.</title>
        <authorList>
            <person name="Schikora-Tamarit M.A."/>
            <person name="Marcet-Houben M."/>
            <person name="Nosek J."/>
            <person name="Gabaldon T."/>
        </authorList>
    </citation>
    <scope>NUCLEOTIDE SEQUENCE</scope>
    <source>
        <strain evidence="2">NCAIM Y.01608</strain>
    </source>
</reference>
<gene>
    <name evidence="2" type="ORF">OGATHE_003044</name>
</gene>
<keyword evidence="3" id="KW-1185">Reference proteome</keyword>
<feature type="compositionally biased region" description="Basic and acidic residues" evidence="1">
    <location>
        <begin position="98"/>
        <end position="108"/>
    </location>
</feature>
<evidence type="ECO:0000256" key="1">
    <source>
        <dbReference type="SAM" id="MobiDB-lite"/>
    </source>
</evidence>
<reference evidence="2" key="2">
    <citation type="submission" date="2021-01" db="EMBL/GenBank/DDBJ databases">
        <authorList>
            <person name="Schikora-Tamarit M.A."/>
        </authorList>
    </citation>
    <scope>NUCLEOTIDE SEQUENCE</scope>
    <source>
        <strain evidence="2">NCAIM Y.01608</strain>
    </source>
</reference>